<evidence type="ECO:0000313" key="2">
    <source>
        <dbReference type="Ensembl" id="ENSFALP00000030257.1"/>
    </source>
</evidence>
<organism evidence="2 3">
    <name type="scientific">Ficedula albicollis</name>
    <name type="common">Collared flycatcher</name>
    <name type="synonym">Muscicapa albicollis</name>
    <dbReference type="NCBI Taxonomy" id="59894"/>
    <lineage>
        <taxon>Eukaryota</taxon>
        <taxon>Metazoa</taxon>
        <taxon>Chordata</taxon>
        <taxon>Craniata</taxon>
        <taxon>Vertebrata</taxon>
        <taxon>Euteleostomi</taxon>
        <taxon>Archelosauria</taxon>
        <taxon>Archosauria</taxon>
        <taxon>Dinosauria</taxon>
        <taxon>Saurischia</taxon>
        <taxon>Theropoda</taxon>
        <taxon>Coelurosauria</taxon>
        <taxon>Aves</taxon>
        <taxon>Neognathae</taxon>
        <taxon>Neoaves</taxon>
        <taxon>Telluraves</taxon>
        <taxon>Australaves</taxon>
        <taxon>Passeriformes</taxon>
        <taxon>Muscicapidae</taxon>
        <taxon>Ficedula</taxon>
    </lineage>
</organism>
<dbReference type="Proteomes" id="UP000016665">
    <property type="component" value="Chromosome 14"/>
</dbReference>
<reference evidence="2 3" key="1">
    <citation type="journal article" date="2012" name="Nature">
        <title>The genomic landscape of species divergence in Ficedula flycatchers.</title>
        <authorList>
            <person name="Ellegren H."/>
            <person name="Smeds L."/>
            <person name="Burri R."/>
            <person name="Olason P.I."/>
            <person name="Backstrom N."/>
            <person name="Kawakami T."/>
            <person name="Kunstner A."/>
            <person name="Makinen H."/>
            <person name="Nadachowska-Brzyska K."/>
            <person name="Qvarnstrom A."/>
            <person name="Uebbing S."/>
            <person name="Wolf J.B."/>
        </authorList>
    </citation>
    <scope>NUCLEOTIDE SEQUENCE [LARGE SCALE GENOMIC DNA]</scope>
</reference>
<evidence type="ECO:0000313" key="3">
    <source>
        <dbReference type="Proteomes" id="UP000016665"/>
    </source>
</evidence>
<evidence type="ECO:0000256" key="1">
    <source>
        <dbReference type="SAM" id="MobiDB-lite"/>
    </source>
</evidence>
<dbReference type="AlphaFoldDB" id="A0A803W5K1"/>
<reference evidence="2" key="3">
    <citation type="submission" date="2025-09" db="UniProtKB">
        <authorList>
            <consortium name="Ensembl"/>
        </authorList>
    </citation>
    <scope>IDENTIFICATION</scope>
</reference>
<name>A0A803W5K1_FICAL</name>
<keyword evidence="3" id="KW-1185">Reference proteome</keyword>
<dbReference type="Ensembl" id="ENSFALT00000044914.1">
    <property type="protein sequence ID" value="ENSFALP00000030257.1"/>
    <property type="gene ID" value="ENSFALG00000024021.1"/>
</dbReference>
<proteinExistence type="predicted"/>
<accession>A0A803W5K1</accession>
<sequence length="85" mass="9115">HRLPARSFPQHPAQAAHSNLLLPGTALHVWLGVPPAANLALQSLRGDNSSTEQQNSYNLKSLLKENSPGRESLEGDLAGRFGNHG</sequence>
<reference evidence="2" key="2">
    <citation type="submission" date="2025-08" db="UniProtKB">
        <authorList>
            <consortium name="Ensembl"/>
        </authorList>
    </citation>
    <scope>IDENTIFICATION</scope>
</reference>
<protein>
    <submittedName>
        <fullName evidence="2">Uncharacterized protein</fullName>
    </submittedName>
</protein>
<feature type="region of interest" description="Disordered" evidence="1">
    <location>
        <begin position="61"/>
        <end position="85"/>
    </location>
</feature>